<keyword evidence="3" id="KW-1185">Reference proteome</keyword>
<dbReference type="SUPFAM" id="SSF51735">
    <property type="entry name" value="NAD(P)-binding Rossmann-fold domains"/>
    <property type="match status" value="1"/>
</dbReference>
<gene>
    <name evidence="2" type="ORF">CLV31_10292</name>
</gene>
<name>A0A326S894_9BACT</name>
<dbReference type="PANTHER" id="PTHR48079">
    <property type="entry name" value="PROTEIN YEEZ"/>
    <property type="match status" value="1"/>
</dbReference>
<dbReference type="Pfam" id="PF01370">
    <property type="entry name" value="Epimerase"/>
    <property type="match status" value="1"/>
</dbReference>
<dbReference type="InterPro" id="IPR036291">
    <property type="entry name" value="NAD(P)-bd_dom_sf"/>
</dbReference>
<reference evidence="2 3" key="1">
    <citation type="submission" date="2018-06" db="EMBL/GenBank/DDBJ databases">
        <title>Genomic Encyclopedia of Archaeal and Bacterial Type Strains, Phase II (KMG-II): from individual species to whole genera.</title>
        <authorList>
            <person name="Goeker M."/>
        </authorList>
    </citation>
    <scope>NUCLEOTIDE SEQUENCE [LARGE SCALE GENOMIC DNA]</scope>
    <source>
        <strain evidence="2 3">T4</strain>
    </source>
</reference>
<dbReference type="OrthoDB" id="596910at2"/>
<feature type="domain" description="NAD-dependent epimerase/dehydratase" evidence="1">
    <location>
        <begin position="3"/>
        <end position="218"/>
    </location>
</feature>
<dbReference type="GO" id="GO:0004029">
    <property type="term" value="F:aldehyde dehydrogenase (NAD+) activity"/>
    <property type="evidence" value="ECO:0007669"/>
    <property type="project" value="TreeGrafter"/>
</dbReference>
<sequence length="319" mass="35793">MNILITGITGYFGAHLAQEFSGLGKIHGLKRPNSNLDLLQKATFPIVWHEGDIADLDSLMDAMSGIDLVVHAAGMVSFATKDEDQLYQVNSLGTAQVVNAMLSTGVKRLVHISSVSAIGRTTEVKEYNEDFKWIDSPLNSGYAISKYWAELEVWRGEQEGLEPIVVNPSVLLGKTNYPKSSGTLYNYLLQEPIFYPKGSLNYIDIRDAARITRLLVEKNAWGERFILNKESQSYQHFFTQVAKALGVKAPRIPVSNGMLKLFLPFLSLFKWIGLSKSQLSSQMAKNSQMKINYSNSKIQALLDFKYRSLEETLDWAKMP</sequence>
<dbReference type="InterPro" id="IPR051783">
    <property type="entry name" value="NAD(P)-dependent_oxidoreduct"/>
</dbReference>
<dbReference type="EMBL" id="QKTX01000002">
    <property type="protein sequence ID" value="PZV86197.1"/>
    <property type="molecule type" value="Genomic_DNA"/>
</dbReference>
<proteinExistence type="predicted"/>
<dbReference type="RefSeq" id="WP_111391359.1">
    <property type="nucleotide sequence ID" value="NZ_JBJINY010000052.1"/>
</dbReference>
<organism evidence="2 3">
    <name type="scientific">Algoriphagus aquaeductus</name>
    <dbReference type="NCBI Taxonomy" id="475299"/>
    <lineage>
        <taxon>Bacteria</taxon>
        <taxon>Pseudomonadati</taxon>
        <taxon>Bacteroidota</taxon>
        <taxon>Cytophagia</taxon>
        <taxon>Cytophagales</taxon>
        <taxon>Cyclobacteriaceae</taxon>
        <taxon>Algoriphagus</taxon>
    </lineage>
</organism>
<dbReference type="InterPro" id="IPR001509">
    <property type="entry name" value="Epimerase_deHydtase"/>
</dbReference>
<dbReference type="GO" id="GO:0005737">
    <property type="term" value="C:cytoplasm"/>
    <property type="evidence" value="ECO:0007669"/>
    <property type="project" value="TreeGrafter"/>
</dbReference>
<dbReference type="AlphaFoldDB" id="A0A326S894"/>
<dbReference type="PANTHER" id="PTHR48079:SF6">
    <property type="entry name" value="NAD(P)-BINDING DOMAIN-CONTAINING PROTEIN-RELATED"/>
    <property type="match status" value="1"/>
</dbReference>
<dbReference type="Proteomes" id="UP000248917">
    <property type="component" value="Unassembled WGS sequence"/>
</dbReference>
<protein>
    <submittedName>
        <fullName evidence="2">Nucleoside-diphosphate-sugar epimerase</fullName>
    </submittedName>
</protein>
<evidence type="ECO:0000313" key="2">
    <source>
        <dbReference type="EMBL" id="PZV86197.1"/>
    </source>
</evidence>
<evidence type="ECO:0000259" key="1">
    <source>
        <dbReference type="Pfam" id="PF01370"/>
    </source>
</evidence>
<accession>A0A326S894</accession>
<comment type="caution">
    <text evidence="2">The sequence shown here is derived from an EMBL/GenBank/DDBJ whole genome shotgun (WGS) entry which is preliminary data.</text>
</comment>
<dbReference type="Gene3D" id="3.40.50.720">
    <property type="entry name" value="NAD(P)-binding Rossmann-like Domain"/>
    <property type="match status" value="1"/>
</dbReference>
<evidence type="ECO:0000313" key="3">
    <source>
        <dbReference type="Proteomes" id="UP000248917"/>
    </source>
</evidence>